<dbReference type="EMBL" id="LAZR01000084">
    <property type="protein sequence ID" value="KKN93621.1"/>
    <property type="molecule type" value="Genomic_DNA"/>
</dbReference>
<evidence type="ECO:0000313" key="2">
    <source>
        <dbReference type="EMBL" id="KKN93621.1"/>
    </source>
</evidence>
<name>A0A0F9X454_9ZZZZ</name>
<proteinExistence type="predicted"/>
<feature type="transmembrane region" description="Helical" evidence="1">
    <location>
        <begin position="189"/>
        <end position="209"/>
    </location>
</feature>
<sequence length="248" mass="28079">MSIARIVGRNNKTIWILILILLFSSAQFSSGDNITGTWQLDPNGFRPVFTEYEDFPALIVPGEDALFQAKINDIDNSSAELSITIYSSNDTFSVYNDSTVMSFIIEDPADIFEFTFNWLGENASTYYDFYYVAFDGISYVRSSNPSYYSIQWQFADVADVGVGGLDSSGYAPVPEVFDLGGATETEKKIISFLSILFFILAAILLFLLIDNRMKKRAHYSKKIVKGKVKKKRKKNKRKFRVAQGKKFI</sequence>
<keyword evidence="1" id="KW-0812">Transmembrane</keyword>
<protein>
    <submittedName>
        <fullName evidence="2">Uncharacterized protein</fullName>
    </submittedName>
</protein>
<accession>A0A0F9X454</accession>
<keyword evidence="1" id="KW-1133">Transmembrane helix</keyword>
<dbReference type="AlphaFoldDB" id="A0A0F9X454"/>
<comment type="caution">
    <text evidence="2">The sequence shown here is derived from an EMBL/GenBank/DDBJ whole genome shotgun (WGS) entry which is preliminary data.</text>
</comment>
<gene>
    <name evidence="2" type="ORF">LCGC14_0194530</name>
</gene>
<evidence type="ECO:0000256" key="1">
    <source>
        <dbReference type="SAM" id="Phobius"/>
    </source>
</evidence>
<reference evidence="2" key="1">
    <citation type="journal article" date="2015" name="Nature">
        <title>Complex archaea that bridge the gap between prokaryotes and eukaryotes.</title>
        <authorList>
            <person name="Spang A."/>
            <person name="Saw J.H."/>
            <person name="Jorgensen S.L."/>
            <person name="Zaremba-Niedzwiedzka K."/>
            <person name="Martijn J."/>
            <person name="Lind A.E."/>
            <person name="van Eijk R."/>
            <person name="Schleper C."/>
            <person name="Guy L."/>
            <person name="Ettema T.J."/>
        </authorList>
    </citation>
    <scope>NUCLEOTIDE SEQUENCE</scope>
</reference>
<keyword evidence="1" id="KW-0472">Membrane</keyword>
<organism evidence="2">
    <name type="scientific">marine sediment metagenome</name>
    <dbReference type="NCBI Taxonomy" id="412755"/>
    <lineage>
        <taxon>unclassified sequences</taxon>
        <taxon>metagenomes</taxon>
        <taxon>ecological metagenomes</taxon>
    </lineage>
</organism>